<evidence type="ECO:0000313" key="3">
    <source>
        <dbReference type="Proteomes" id="UP001107558"/>
    </source>
</evidence>
<protein>
    <submittedName>
        <fullName evidence="2">Uncharacterized protein</fullName>
    </submittedName>
</protein>
<evidence type="ECO:0000313" key="2">
    <source>
        <dbReference type="EMBL" id="KAG5681314.1"/>
    </source>
</evidence>
<dbReference type="Proteomes" id="UP001107558">
    <property type="component" value="Chromosome 1"/>
</dbReference>
<reference evidence="2" key="1">
    <citation type="submission" date="2021-03" db="EMBL/GenBank/DDBJ databases">
        <title>Chromosome level genome of the anhydrobiotic midge Polypedilum vanderplanki.</title>
        <authorList>
            <person name="Yoshida Y."/>
            <person name="Kikawada T."/>
            <person name="Gusev O."/>
        </authorList>
    </citation>
    <scope>NUCLEOTIDE SEQUENCE</scope>
    <source>
        <strain evidence="2">NIAS01</strain>
        <tissue evidence="2">Whole body or cell culture</tissue>
    </source>
</reference>
<keyword evidence="1" id="KW-0732">Signal</keyword>
<name>A0A9J6CGJ5_POLVA</name>
<gene>
    <name evidence="2" type="ORF">PVAND_010763</name>
</gene>
<feature type="chain" id="PRO_5039936149" evidence="1">
    <location>
        <begin position="21"/>
        <end position="114"/>
    </location>
</feature>
<proteinExistence type="predicted"/>
<comment type="caution">
    <text evidence="2">The sequence shown here is derived from an EMBL/GenBank/DDBJ whole genome shotgun (WGS) entry which is preliminary data.</text>
</comment>
<dbReference type="OrthoDB" id="7743490at2759"/>
<evidence type="ECO:0000256" key="1">
    <source>
        <dbReference type="SAM" id="SignalP"/>
    </source>
</evidence>
<feature type="signal peptide" evidence="1">
    <location>
        <begin position="1"/>
        <end position="20"/>
    </location>
</feature>
<accession>A0A9J6CGJ5</accession>
<sequence length="114" mass="12242">MKITVTVFAILVSVFLTIQADPVSISNNNIGDIVTIGVNLDASLSSTIDTNIVTVLLALLNQQAVIINGNDPLITPADQAEEKIITPELIAAKVKELKAKSELFETIRKMLNKA</sequence>
<dbReference type="EMBL" id="JADBJN010000001">
    <property type="protein sequence ID" value="KAG5681314.1"/>
    <property type="molecule type" value="Genomic_DNA"/>
</dbReference>
<organism evidence="2 3">
    <name type="scientific">Polypedilum vanderplanki</name>
    <name type="common">Sleeping chironomid midge</name>
    <dbReference type="NCBI Taxonomy" id="319348"/>
    <lineage>
        <taxon>Eukaryota</taxon>
        <taxon>Metazoa</taxon>
        <taxon>Ecdysozoa</taxon>
        <taxon>Arthropoda</taxon>
        <taxon>Hexapoda</taxon>
        <taxon>Insecta</taxon>
        <taxon>Pterygota</taxon>
        <taxon>Neoptera</taxon>
        <taxon>Endopterygota</taxon>
        <taxon>Diptera</taxon>
        <taxon>Nematocera</taxon>
        <taxon>Chironomoidea</taxon>
        <taxon>Chironomidae</taxon>
        <taxon>Chironominae</taxon>
        <taxon>Polypedilum</taxon>
        <taxon>Polypedilum</taxon>
    </lineage>
</organism>
<dbReference type="AlphaFoldDB" id="A0A9J6CGJ5"/>
<keyword evidence="3" id="KW-1185">Reference proteome</keyword>